<dbReference type="AlphaFoldDB" id="A0A8T0AGY0"/>
<feature type="compositionally biased region" description="Basic and acidic residues" evidence="2">
    <location>
        <begin position="602"/>
        <end position="637"/>
    </location>
</feature>
<proteinExistence type="predicted"/>
<dbReference type="EMBL" id="JABFDY010000021">
    <property type="protein sequence ID" value="KAF7691682.1"/>
    <property type="molecule type" value="Genomic_DNA"/>
</dbReference>
<keyword evidence="4" id="KW-1185">Reference proteome</keyword>
<evidence type="ECO:0000313" key="3">
    <source>
        <dbReference type="EMBL" id="KAF7691682.1"/>
    </source>
</evidence>
<dbReference type="PANTHER" id="PTHR22028:SF5">
    <property type="entry name" value="COILED-COIL DOMAIN-CONTAINING PROTEIN 191"/>
    <property type="match status" value="1"/>
</dbReference>
<dbReference type="PANTHER" id="PTHR22028">
    <property type="entry name" value="SFI1 SPINDLE BODY DOMAIN-CONTAINING PROTEIN-RELATED"/>
    <property type="match status" value="1"/>
</dbReference>
<sequence>MARASHWKRFSRPATQTSTKVHLTDGDINTWMKKVEMASEFAVSQVLSSQKPRSGKPNTALALQSMDQLQDHDDAYGEAQSILSDWMNKKLRLELELDEEEDKEEEEQPANLNYKNFNDMYSQLLSEDESFEVRHFLQDLMETDVMDCKTVQGLQLDMGNEKKRSRDQCVTMDIRHKQVKERRAQRDVVRERQRKEQEARREALEEAKRLECEEQRRSKLEAQRQEELLQQEVVRLRREMQEKRNMEQRARKRERERLVKPNTVTDSIAPKPDHVTQRQLSHREREVEAKAHILNLQRMQKHFSAWYSVVLEKRVQLGKAAALCDWRRQLRAWQAWRALVWVRRKEREAERMEEELRLENRHCQLAEESDRRRLLRRCLSDWHLWCRMERGRRELLSQQEETRRKMAALIDAAASGKLTTKKCTDSPITIQPETVNQSENNTAQVPAQRATSALPPPTLTDRREAPPSQAWQVTRRHAALSLAEVREGRKLSVAPHCPGTEMNGGHFEHRHMAQQRIITEQKRILKEQQDMISELQERQKLQELREEAEKAEQLAVQLKPSVPQNVVKTRSKGATGGNSASRPAPKEHDSRLASLHPAVRAMTERAQQREERKKEVEEMKRRREEEKLAQMKAEEEERLRLEEEAKRIEVEKKREERRQKKQRELEKQRRMELEQNLLKQAREHYHRSLLVHRGITPWRRLVEQNQANAQKAEEHHAQVVRRRCFLSWLRTTSEALDEKKRRADQLYECLLLRRALHSWKMYKHLQSQLEIRAESFYTTRTQRKVFKALLDLTIQQRLEAWDKERQAAEHRSRQVMSRCFVAWRRLPEALQEEKEREDRREQLRRKVAEILPDFRSTPPDAIWSSASRV</sequence>
<feature type="compositionally biased region" description="Polar residues" evidence="2">
    <location>
        <begin position="430"/>
        <end position="451"/>
    </location>
</feature>
<evidence type="ECO:0000256" key="1">
    <source>
        <dbReference type="SAM" id="Coils"/>
    </source>
</evidence>
<evidence type="ECO:0000313" key="4">
    <source>
        <dbReference type="Proteomes" id="UP000606274"/>
    </source>
</evidence>
<comment type="caution">
    <text evidence="3">The sequence shown here is derived from an EMBL/GenBank/DDBJ whole genome shotgun (WGS) entry which is preliminary data.</text>
</comment>
<name>A0A8T0AGY0_SILME</name>
<dbReference type="InterPro" id="IPR052270">
    <property type="entry name" value="CACF_protein"/>
</dbReference>
<feature type="coiled-coil region" evidence="1">
    <location>
        <begin position="190"/>
        <end position="257"/>
    </location>
</feature>
<organism evidence="3 4">
    <name type="scientific">Silurus meridionalis</name>
    <name type="common">Southern catfish</name>
    <name type="synonym">Silurus soldatovi meridionalis</name>
    <dbReference type="NCBI Taxonomy" id="175797"/>
    <lineage>
        <taxon>Eukaryota</taxon>
        <taxon>Metazoa</taxon>
        <taxon>Chordata</taxon>
        <taxon>Craniata</taxon>
        <taxon>Vertebrata</taxon>
        <taxon>Euteleostomi</taxon>
        <taxon>Actinopterygii</taxon>
        <taxon>Neopterygii</taxon>
        <taxon>Teleostei</taxon>
        <taxon>Ostariophysi</taxon>
        <taxon>Siluriformes</taxon>
        <taxon>Siluridae</taxon>
        <taxon>Silurus</taxon>
    </lineage>
</organism>
<dbReference type="Proteomes" id="UP000606274">
    <property type="component" value="Unassembled WGS sequence"/>
</dbReference>
<feature type="region of interest" description="Disordered" evidence="2">
    <location>
        <begin position="560"/>
        <end position="637"/>
    </location>
</feature>
<reference evidence="3" key="1">
    <citation type="submission" date="2020-08" db="EMBL/GenBank/DDBJ databases">
        <title>Chromosome-level assembly of Southern catfish (Silurus meridionalis) provides insights into visual adaptation to the nocturnal and benthic lifestyles.</title>
        <authorList>
            <person name="Zhang Y."/>
            <person name="Wang D."/>
            <person name="Peng Z."/>
        </authorList>
    </citation>
    <scope>NUCLEOTIDE SEQUENCE</scope>
    <source>
        <strain evidence="3">SWU-2019-XX</strain>
        <tissue evidence="3">Muscle</tissue>
    </source>
</reference>
<keyword evidence="1" id="KW-0175">Coiled coil</keyword>
<accession>A0A8T0AGY0</accession>
<gene>
    <name evidence="3" type="ORF">HF521_010649</name>
</gene>
<protein>
    <recommendedName>
        <fullName evidence="5">Coiled-coil domain containing 191</fullName>
    </recommendedName>
</protein>
<dbReference type="OrthoDB" id="6256972at2759"/>
<feature type="coiled-coil region" evidence="1">
    <location>
        <begin position="342"/>
        <end position="369"/>
    </location>
</feature>
<evidence type="ECO:0008006" key="5">
    <source>
        <dbReference type="Google" id="ProtNLM"/>
    </source>
</evidence>
<evidence type="ECO:0000256" key="2">
    <source>
        <dbReference type="SAM" id="MobiDB-lite"/>
    </source>
</evidence>
<feature type="region of interest" description="Disordered" evidence="2">
    <location>
        <begin position="430"/>
        <end position="468"/>
    </location>
</feature>